<dbReference type="CDD" id="cd06464">
    <property type="entry name" value="ACD_sHsps-like"/>
    <property type="match status" value="1"/>
</dbReference>
<dbReference type="PANTHER" id="PTHR11527">
    <property type="entry name" value="HEAT-SHOCK PROTEIN 20 FAMILY MEMBER"/>
    <property type="match status" value="1"/>
</dbReference>
<comment type="similarity">
    <text evidence="1 2">Belongs to the small heat shock protein (HSP20) family.</text>
</comment>
<dbReference type="EMBL" id="JQ844197">
    <property type="protein sequence ID" value="AGS52476.1"/>
    <property type="molecule type" value="Genomic_DNA"/>
</dbReference>
<evidence type="ECO:0000256" key="1">
    <source>
        <dbReference type="PROSITE-ProRule" id="PRU00285"/>
    </source>
</evidence>
<dbReference type="Pfam" id="PF00011">
    <property type="entry name" value="HSP20"/>
    <property type="match status" value="1"/>
</dbReference>
<protein>
    <submittedName>
        <fullName evidence="4">Heat shock protein, family</fullName>
    </submittedName>
</protein>
<sequence length="148" mass="16897">MKTLTMYRPTTIQNALSDFDRYFESFFGDSMRPNYMPSVDIQETEKAYVLEMDLPGYDEKNIEVNVDGSSLTIASRQEEMKNANEKDEKAQGTYILRERRLSSFTRSFKLPENADSSSVSAGFKNGILTLEINKRAEAQKRTIQINAA</sequence>
<evidence type="ECO:0000313" key="4">
    <source>
        <dbReference type="EMBL" id="AGS52476.1"/>
    </source>
</evidence>
<proteinExistence type="inferred from homology"/>
<dbReference type="SUPFAM" id="SSF49764">
    <property type="entry name" value="HSP20-like chaperones"/>
    <property type="match status" value="1"/>
</dbReference>
<dbReference type="Gene3D" id="2.60.40.790">
    <property type="match status" value="1"/>
</dbReference>
<dbReference type="InterPro" id="IPR008978">
    <property type="entry name" value="HSP20-like_chaperone"/>
</dbReference>
<keyword evidence="4" id="KW-0346">Stress response</keyword>
<feature type="domain" description="SHSP" evidence="3">
    <location>
        <begin position="30"/>
        <end position="148"/>
    </location>
</feature>
<accession>A0A806JZ90</accession>
<organism evidence="4">
    <name type="scientific">uncultured bacterium contig00193</name>
    <dbReference type="NCBI Taxonomy" id="1181606"/>
    <lineage>
        <taxon>Bacteria</taxon>
        <taxon>environmental samples</taxon>
    </lineage>
</organism>
<name>A0A806JZ90_9BACT</name>
<dbReference type="AlphaFoldDB" id="A0A806JZ90"/>
<reference evidence="4" key="1">
    <citation type="submission" date="2012-03" db="EMBL/GenBank/DDBJ databases">
        <title>Functional metagenomics reveals considerable lignocellulase gene clusters in the gut microbiome of a wood-feeding higher termite.</title>
        <authorList>
            <person name="Liu N."/>
        </authorList>
    </citation>
    <scope>NUCLEOTIDE SEQUENCE</scope>
</reference>
<dbReference type="PROSITE" id="PS01031">
    <property type="entry name" value="SHSP"/>
    <property type="match status" value="1"/>
</dbReference>
<dbReference type="InterPro" id="IPR031107">
    <property type="entry name" value="Small_HSP"/>
</dbReference>
<evidence type="ECO:0000259" key="3">
    <source>
        <dbReference type="PROSITE" id="PS01031"/>
    </source>
</evidence>
<evidence type="ECO:0000256" key="2">
    <source>
        <dbReference type="RuleBase" id="RU003616"/>
    </source>
</evidence>
<dbReference type="InterPro" id="IPR002068">
    <property type="entry name" value="A-crystallin/Hsp20_dom"/>
</dbReference>